<evidence type="ECO:0000256" key="5">
    <source>
        <dbReference type="RuleBase" id="RU361203"/>
    </source>
</evidence>
<evidence type="ECO:0000256" key="1">
    <source>
        <dbReference type="ARBA" id="ARBA00008723"/>
    </source>
</evidence>
<evidence type="ECO:0000256" key="2">
    <source>
        <dbReference type="ARBA" id="ARBA00011738"/>
    </source>
</evidence>
<sequence length="464" mass="52253">MAFLHFICSALSLLSWWQPQLCRQQPDRVPYEWFQEEQGGECRVREVHLSLGEKDEMVLMWRTHEEGCGSKVMYGRGEGPSHADSMVLKEGKVLTVQGEDMCGEPANEEVFTAYLHRAVLKVDLDHSSWWYQIQGSNHVYKFKSPPKTKADSGFSFIAFGDMGQADDKHDYPGAGKTVDAIAEEMQHRPVDLLIHAGDLSYASGSHHGWNHFMDSIEPFASRAPYMVSIGNYDYGYEGDGLRDPSGAGAPWFADANDSGGECGVMSAARFSMPGVRKGDKPPFWYSYNYGNMHFTVISSEHDCAPGSEQYRWLERDLSSVDRCKTPWLALVLHRPMYVVYPHKENRKIGEQLRGMLEPLLLHHQVDLTISGHVHTYFRTCAVEAGECRDSGITHFIAGTGGHELTSMKKGLPDSWAEEGCNDFGFLRFDVSWNSLHAQFIRTTDGKAVDEVTMRTKNGICNEWA</sequence>
<name>A0ABQ7G5U9_DUNSA</name>
<evidence type="ECO:0000313" key="9">
    <source>
        <dbReference type="Proteomes" id="UP000815325"/>
    </source>
</evidence>
<protein>
    <recommendedName>
        <fullName evidence="5">Purple acid phosphatase</fullName>
        <ecNumber evidence="5">3.1.3.2</ecNumber>
    </recommendedName>
</protein>
<keyword evidence="4" id="KW-0325">Glycoprotein</keyword>
<evidence type="ECO:0000259" key="6">
    <source>
        <dbReference type="Pfam" id="PF00149"/>
    </source>
</evidence>
<evidence type="ECO:0000256" key="4">
    <source>
        <dbReference type="ARBA" id="ARBA00023180"/>
    </source>
</evidence>
<comment type="caution">
    <text evidence="8">The sequence shown here is derived from an EMBL/GenBank/DDBJ whole genome shotgun (WGS) entry which is preliminary data.</text>
</comment>
<keyword evidence="3 5" id="KW-0732">Signal</keyword>
<feature type="signal peptide" evidence="5">
    <location>
        <begin position="1"/>
        <end position="22"/>
    </location>
</feature>
<dbReference type="InterPro" id="IPR029052">
    <property type="entry name" value="Metallo-depent_PP-like"/>
</dbReference>
<feature type="domain" description="Purple acid phosphatase C-terminal" evidence="7">
    <location>
        <begin position="391"/>
        <end position="450"/>
    </location>
</feature>
<dbReference type="InterPro" id="IPR025733">
    <property type="entry name" value="PAPs_C"/>
</dbReference>
<dbReference type="InterPro" id="IPR004843">
    <property type="entry name" value="Calcineurin-like_PHP"/>
</dbReference>
<evidence type="ECO:0000259" key="7">
    <source>
        <dbReference type="Pfam" id="PF14008"/>
    </source>
</evidence>
<dbReference type="PANTHER" id="PTHR45778:SF7">
    <property type="entry name" value="PURPLE ACID PHOSPHATASE"/>
    <property type="match status" value="1"/>
</dbReference>
<comment type="catalytic activity">
    <reaction evidence="5">
        <text>a phosphate monoester + H2O = an alcohol + phosphate</text>
        <dbReference type="Rhea" id="RHEA:15017"/>
        <dbReference type="ChEBI" id="CHEBI:15377"/>
        <dbReference type="ChEBI" id="CHEBI:30879"/>
        <dbReference type="ChEBI" id="CHEBI:43474"/>
        <dbReference type="ChEBI" id="CHEBI:67140"/>
        <dbReference type="EC" id="3.1.3.2"/>
    </reaction>
</comment>
<keyword evidence="9" id="KW-1185">Reference proteome</keyword>
<dbReference type="CDD" id="cd00839">
    <property type="entry name" value="MPP_PAPs"/>
    <property type="match status" value="1"/>
</dbReference>
<dbReference type="Gene3D" id="2.60.40.380">
    <property type="entry name" value="Purple acid phosphatase-like, N-terminal"/>
    <property type="match status" value="1"/>
</dbReference>
<dbReference type="PANTHER" id="PTHR45778">
    <property type="entry name" value="PURPLE ACID PHOSPHATASE-RELATED"/>
    <property type="match status" value="1"/>
</dbReference>
<organism evidence="8 9">
    <name type="scientific">Dunaliella salina</name>
    <name type="common">Green alga</name>
    <name type="synonym">Protococcus salinus</name>
    <dbReference type="NCBI Taxonomy" id="3046"/>
    <lineage>
        <taxon>Eukaryota</taxon>
        <taxon>Viridiplantae</taxon>
        <taxon>Chlorophyta</taxon>
        <taxon>core chlorophytes</taxon>
        <taxon>Chlorophyceae</taxon>
        <taxon>CS clade</taxon>
        <taxon>Chlamydomonadales</taxon>
        <taxon>Dunaliellaceae</taxon>
        <taxon>Dunaliella</taxon>
    </lineage>
</organism>
<feature type="chain" id="PRO_5044993160" description="Purple acid phosphatase" evidence="5">
    <location>
        <begin position="23"/>
        <end position="464"/>
    </location>
</feature>
<keyword evidence="5" id="KW-0378">Hydrolase</keyword>
<dbReference type="SUPFAM" id="SSF49363">
    <property type="entry name" value="Purple acid phosphatase, N-terminal domain"/>
    <property type="match status" value="1"/>
</dbReference>
<proteinExistence type="inferred from homology"/>
<evidence type="ECO:0000256" key="3">
    <source>
        <dbReference type="ARBA" id="ARBA00022729"/>
    </source>
</evidence>
<accession>A0ABQ7G5U9</accession>
<dbReference type="EMBL" id="MU070093">
    <property type="protein sequence ID" value="KAF5829981.1"/>
    <property type="molecule type" value="Genomic_DNA"/>
</dbReference>
<reference evidence="8" key="1">
    <citation type="submission" date="2017-08" db="EMBL/GenBank/DDBJ databases">
        <authorList>
            <person name="Polle J.E."/>
            <person name="Barry K."/>
            <person name="Cushman J."/>
            <person name="Schmutz J."/>
            <person name="Tran D."/>
            <person name="Hathwaick L.T."/>
            <person name="Yim W.C."/>
            <person name="Jenkins J."/>
            <person name="Mckie-Krisberg Z.M."/>
            <person name="Prochnik S."/>
            <person name="Lindquist E."/>
            <person name="Dockter R.B."/>
            <person name="Adam C."/>
            <person name="Molina H."/>
            <person name="Bunkerborg J."/>
            <person name="Jin E."/>
            <person name="Buchheim M."/>
            <person name="Magnuson J."/>
        </authorList>
    </citation>
    <scope>NUCLEOTIDE SEQUENCE</scope>
    <source>
        <strain evidence="8">CCAP 19/18</strain>
    </source>
</reference>
<gene>
    <name evidence="8" type="ORF">DUNSADRAFT_15201</name>
</gene>
<comment type="similarity">
    <text evidence="1 5">Belongs to the metallophosphoesterase superfamily. Purple acid phosphatase family.</text>
</comment>
<dbReference type="Gene3D" id="3.60.21.10">
    <property type="match status" value="1"/>
</dbReference>
<dbReference type="Pfam" id="PF00149">
    <property type="entry name" value="Metallophos"/>
    <property type="match status" value="1"/>
</dbReference>
<dbReference type="InterPro" id="IPR008963">
    <property type="entry name" value="Purple_acid_Pase-like_N"/>
</dbReference>
<comment type="subunit">
    <text evidence="2">Homodimer.</text>
</comment>
<dbReference type="SUPFAM" id="SSF56300">
    <property type="entry name" value="Metallo-dependent phosphatases"/>
    <property type="match status" value="1"/>
</dbReference>
<dbReference type="Proteomes" id="UP000815325">
    <property type="component" value="Unassembled WGS sequence"/>
</dbReference>
<evidence type="ECO:0000313" key="8">
    <source>
        <dbReference type="EMBL" id="KAF5829981.1"/>
    </source>
</evidence>
<dbReference type="EC" id="3.1.3.2" evidence="5"/>
<dbReference type="InterPro" id="IPR041792">
    <property type="entry name" value="MPP_PAP"/>
</dbReference>
<feature type="domain" description="Calcineurin-like phosphoesterase" evidence="6">
    <location>
        <begin position="155"/>
        <end position="376"/>
    </location>
</feature>
<dbReference type="Pfam" id="PF14008">
    <property type="entry name" value="Metallophos_C"/>
    <property type="match status" value="1"/>
</dbReference>